<dbReference type="InterPro" id="IPR052739">
    <property type="entry name" value="FAAH2"/>
</dbReference>
<feature type="domain" description="Amidase" evidence="1">
    <location>
        <begin position="25"/>
        <end position="438"/>
    </location>
</feature>
<organism evidence="2 3">
    <name type="scientific">Desulfobotulus pelophilus</name>
    <dbReference type="NCBI Taxonomy" id="2823377"/>
    <lineage>
        <taxon>Bacteria</taxon>
        <taxon>Pseudomonadati</taxon>
        <taxon>Thermodesulfobacteriota</taxon>
        <taxon>Desulfobacteria</taxon>
        <taxon>Desulfobacterales</taxon>
        <taxon>Desulfobacteraceae</taxon>
        <taxon>Desulfobotulus</taxon>
    </lineage>
</organism>
<dbReference type="PANTHER" id="PTHR43372">
    <property type="entry name" value="FATTY-ACID AMIDE HYDROLASE"/>
    <property type="match status" value="1"/>
</dbReference>
<evidence type="ECO:0000313" key="2">
    <source>
        <dbReference type="EMBL" id="MCW7753405.1"/>
    </source>
</evidence>
<protein>
    <submittedName>
        <fullName evidence="2">Amidase</fullName>
    </submittedName>
</protein>
<reference evidence="2 3" key="1">
    <citation type="submission" date="2022-11" db="EMBL/GenBank/DDBJ databases">
        <title>Desulfobotulus tamanensis H1 sp. nov. - anaerobic, alkaliphilic, sulphate reducing bacterium isolated from terrestrial mud volcano.</title>
        <authorList>
            <person name="Frolova A."/>
            <person name="Merkel A.Y."/>
            <person name="Slobodkin A.I."/>
        </authorList>
    </citation>
    <scope>NUCLEOTIDE SEQUENCE [LARGE SCALE GENOMIC DNA]</scope>
    <source>
        <strain evidence="2 3">H1</strain>
    </source>
</reference>
<dbReference type="PANTHER" id="PTHR43372:SF4">
    <property type="entry name" value="FATTY-ACID AMIDE HYDROLASE 2"/>
    <property type="match status" value="1"/>
</dbReference>
<evidence type="ECO:0000313" key="3">
    <source>
        <dbReference type="Proteomes" id="UP001209681"/>
    </source>
</evidence>
<sequence>MQQIINLSATALARAVCTRDISSTELVHACLKRIEEVNPKLNAVVELIGEKALAEAASADRALMRGEIRGPLHGIPVTIKDSLDTAGIVTTGGTKGRAGFIPEKDATVVQRLRAAGAIILGKTNTSELTLSYETDNLVYGRTNNPYDLSRSPGGSSGGAAAIVAAGGAALDIGSDYGGSLRYPAHCCGVTTIRPTSGRVPRTGHILPFGGVLDSFQQIGPIARYVKDLVLLLPLMAGPDYKDPAMVPMPLKDPEKVNPAGLRVAFHVHNGIAFPAPAIERAVRDAALFLEREGCILTEVRPDGIELSYDLMIRLLSADGGASIRRLLREAGTEEHGLPWLGLAEPVDAISRDLLMMEWSRFQSRMLHFFRDYDLILSPVNAHTAQPHGSFGAELEAFSYTMTYNLTGWPAAVVRAGTSPEGLPAGVQIIAHPWREDMALAAAGLIEKASGGFQRPVL</sequence>
<comment type="caution">
    <text evidence="2">The sequence shown here is derived from an EMBL/GenBank/DDBJ whole genome shotgun (WGS) entry which is preliminary data.</text>
</comment>
<dbReference type="InterPro" id="IPR036928">
    <property type="entry name" value="AS_sf"/>
</dbReference>
<accession>A0ABT3N7H8</accession>
<dbReference type="RefSeq" id="WP_265424273.1">
    <property type="nucleotide sequence ID" value="NZ_JAPFPW010000004.1"/>
</dbReference>
<gene>
    <name evidence="2" type="ORF">OOT00_05320</name>
</gene>
<dbReference type="Pfam" id="PF01425">
    <property type="entry name" value="Amidase"/>
    <property type="match status" value="1"/>
</dbReference>
<keyword evidence="3" id="KW-1185">Reference proteome</keyword>
<dbReference type="EMBL" id="JAPFPW010000004">
    <property type="protein sequence ID" value="MCW7753405.1"/>
    <property type="molecule type" value="Genomic_DNA"/>
</dbReference>
<dbReference type="SUPFAM" id="SSF75304">
    <property type="entry name" value="Amidase signature (AS) enzymes"/>
    <property type="match status" value="1"/>
</dbReference>
<dbReference type="Proteomes" id="UP001209681">
    <property type="component" value="Unassembled WGS sequence"/>
</dbReference>
<dbReference type="InterPro" id="IPR023631">
    <property type="entry name" value="Amidase_dom"/>
</dbReference>
<dbReference type="Gene3D" id="3.90.1300.10">
    <property type="entry name" value="Amidase signature (AS) domain"/>
    <property type="match status" value="1"/>
</dbReference>
<proteinExistence type="predicted"/>
<name>A0ABT3N7H8_9BACT</name>
<evidence type="ECO:0000259" key="1">
    <source>
        <dbReference type="Pfam" id="PF01425"/>
    </source>
</evidence>